<keyword evidence="5" id="KW-1185">Reference proteome</keyword>
<dbReference type="EMBL" id="JAVXUP010000237">
    <property type="protein sequence ID" value="KAK3033333.1"/>
    <property type="molecule type" value="Genomic_DNA"/>
</dbReference>
<dbReference type="Proteomes" id="UP001188597">
    <property type="component" value="Unassembled WGS sequence"/>
</dbReference>
<evidence type="ECO:0000313" key="4">
    <source>
        <dbReference type="EMBL" id="KAK3033333.1"/>
    </source>
</evidence>
<evidence type="ECO:0000256" key="3">
    <source>
        <dbReference type="ARBA" id="ARBA00023315"/>
    </source>
</evidence>
<dbReference type="PANTHER" id="PTHR31623:SF110">
    <property type="entry name" value="VINORINE SYNTHASE-LIKE"/>
    <property type="match status" value="1"/>
</dbReference>
<dbReference type="Pfam" id="PF02458">
    <property type="entry name" value="Transferase"/>
    <property type="match status" value="1"/>
</dbReference>
<reference evidence="4" key="1">
    <citation type="submission" date="2022-12" db="EMBL/GenBank/DDBJ databases">
        <title>Draft genome assemblies for two species of Escallonia (Escalloniales).</title>
        <authorList>
            <person name="Chanderbali A."/>
            <person name="Dervinis C."/>
            <person name="Anghel I."/>
            <person name="Soltis D."/>
            <person name="Soltis P."/>
            <person name="Zapata F."/>
        </authorList>
    </citation>
    <scope>NUCLEOTIDE SEQUENCE</scope>
    <source>
        <strain evidence="4">UCBG64.0493</strain>
        <tissue evidence="4">Leaf</tissue>
    </source>
</reference>
<dbReference type="InterPro" id="IPR023213">
    <property type="entry name" value="CAT-like_dom_sf"/>
</dbReference>
<organism evidence="4 5">
    <name type="scientific">Escallonia herrerae</name>
    <dbReference type="NCBI Taxonomy" id="1293975"/>
    <lineage>
        <taxon>Eukaryota</taxon>
        <taxon>Viridiplantae</taxon>
        <taxon>Streptophyta</taxon>
        <taxon>Embryophyta</taxon>
        <taxon>Tracheophyta</taxon>
        <taxon>Spermatophyta</taxon>
        <taxon>Magnoliopsida</taxon>
        <taxon>eudicotyledons</taxon>
        <taxon>Gunneridae</taxon>
        <taxon>Pentapetalae</taxon>
        <taxon>asterids</taxon>
        <taxon>campanulids</taxon>
        <taxon>Escalloniales</taxon>
        <taxon>Escalloniaceae</taxon>
        <taxon>Escallonia</taxon>
    </lineage>
</organism>
<dbReference type="GO" id="GO:0016746">
    <property type="term" value="F:acyltransferase activity"/>
    <property type="evidence" value="ECO:0007669"/>
    <property type="project" value="UniProtKB-KW"/>
</dbReference>
<sequence>MRRYRDEPKTRVGVGTGRGWSWGGDWEVPRHDIIDATTISAFLNCWSSVILAKDNTKYKGAVITPDYSAPSLFPQRGKESLPAYLTLGAGRKPEQQVQIVTERIVFKATAVEGLRAIAASEHVPKPSRFEATACFIWKHCMAASGAIRGSRLPSLMCFPADIRRRMVPPLPRYSVGNILSMLLTDKYCTDGPGELDGLVSLLRKALERFKDKFVPELQGPELYEAVSQSLQEIYGYATIRNFKNVTFLLDGAKEGDIDAWVTLDQREMDVLDENMEFLAFASLNPPIMINT</sequence>
<gene>
    <name evidence="4" type="ORF">RJ639_034180</name>
</gene>
<evidence type="ECO:0000256" key="1">
    <source>
        <dbReference type="ARBA" id="ARBA00009861"/>
    </source>
</evidence>
<name>A0AA88WSJ5_9ASTE</name>
<comment type="similarity">
    <text evidence="1">Belongs to the plant acyltransferase family.</text>
</comment>
<evidence type="ECO:0000313" key="5">
    <source>
        <dbReference type="Proteomes" id="UP001188597"/>
    </source>
</evidence>
<evidence type="ECO:0000256" key="2">
    <source>
        <dbReference type="ARBA" id="ARBA00022679"/>
    </source>
</evidence>
<dbReference type="AlphaFoldDB" id="A0AA88WSJ5"/>
<comment type="caution">
    <text evidence="4">The sequence shown here is derived from an EMBL/GenBank/DDBJ whole genome shotgun (WGS) entry which is preliminary data.</text>
</comment>
<proteinExistence type="inferred from homology"/>
<dbReference type="Gene3D" id="3.30.559.10">
    <property type="entry name" value="Chloramphenicol acetyltransferase-like domain"/>
    <property type="match status" value="1"/>
</dbReference>
<keyword evidence="2" id="KW-0808">Transferase</keyword>
<dbReference type="PANTHER" id="PTHR31623">
    <property type="entry name" value="F21J9.9"/>
    <property type="match status" value="1"/>
</dbReference>
<accession>A0AA88WSJ5</accession>
<protein>
    <submittedName>
        <fullName evidence="4">Uncharacterized protein</fullName>
    </submittedName>
</protein>
<keyword evidence="3" id="KW-0012">Acyltransferase</keyword>